<evidence type="ECO:0000313" key="2">
    <source>
        <dbReference type="Proteomes" id="UP000438429"/>
    </source>
</evidence>
<accession>A0A6A4TIZ6</accession>
<name>A0A6A4TIZ6_SCOMX</name>
<organism evidence="1 2">
    <name type="scientific">Scophthalmus maximus</name>
    <name type="common">Turbot</name>
    <name type="synonym">Psetta maxima</name>
    <dbReference type="NCBI Taxonomy" id="52904"/>
    <lineage>
        <taxon>Eukaryota</taxon>
        <taxon>Metazoa</taxon>
        <taxon>Chordata</taxon>
        <taxon>Craniata</taxon>
        <taxon>Vertebrata</taxon>
        <taxon>Euteleostomi</taxon>
        <taxon>Actinopterygii</taxon>
        <taxon>Neopterygii</taxon>
        <taxon>Teleostei</taxon>
        <taxon>Neoteleostei</taxon>
        <taxon>Acanthomorphata</taxon>
        <taxon>Carangaria</taxon>
        <taxon>Pleuronectiformes</taxon>
        <taxon>Pleuronectoidei</taxon>
        <taxon>Scophthalmidae</taxon>
        <taxon>Scophthalmus</taxon>
    </lineage>
</organism>
<dbReference type="AlphaFoldDB" id="A0A6A4TIZ6"/>
<evidence type="ECO:0000313" key="1">
    <source>
        <dbReference type="EMBL" id="KAF0042022.1"/>
    </source>
</evidence>
<proteinExistence type="predicted"/>
<dbReference type="Proteomes" id="UP000438429">
    <property type="component" value="Unassembled WGS sequence"/>
</dbReference>
<reference evidence="1 2" key="1">
    <citation type="submission" date="2019-06" db="EMBL/GenBank/DDBJ databases">
        <title>Draft genomes of female and male turbot (Scophthalmus maximus).</title>
        <authorList>
            <person name="Xu H."/>
            <person name="Xu X.-W."/>
            <person name="Shao C."/>
            <person name="Chen S."/>
        </authorList>
    </citation>
    <scope>NUCLEOTIDE SEQUENCE [LARGE SCALE GENOMIC DNA]</scope>
    <source>
        <strain evidence="1">Ysfricsl-2016a</strain>
        <tissue evidence="1">Blood</tissue>
    </source>
</reference>
<sequence length="150" mass="16658">MTALLRKLSRSIDLDCGCVFHCCQLHLARSNVVIRSHLTNETQSAVCMQNALSDDGHLAEVRPPLPPLGTAGTVPSQCVGLDNAASGRDESSIMKTARRDGIIHPLTLQYQDCESVQARSNDTEYDLLPDWRRHSDIIMIRVQRTCELES</sequence>
<dbReference type="EMBL" id="VEVO01000005">
    <property type="protein sequence ID" value="KAF0042022.1"/>
    <property type="molecule type" value="Genomic_DNA"/>
</dbReference>
<comment type="caution">
    <text evidence="1">The sequence shown here is derived from an EMBL/GenBank/DDBJ whole genome shotgun (WGS) entry which is preliminary data.</text>
</comment>
<gene>
    <name evidence="1" type="ORF">F2P81_005554</name>
</gene>
<protein>
    <submittedName>
        <fullName evidence="1">Uncharacterized protein</fullName>
    </submittedName>
</protein>